<sequence>MEAHENEALTLRKMNLVLQSRNYFFILGGRVKKILDLEFTQSSRIYFVIRIN</sequence>
<dbReference type="AlphaFoldDB" id="A0A1S8RNX7"/>
<dbReference type="Proteomes" id="UP000190973">
    <property type="component" value="Unassembled WGS sequence"/>
</dbReference>
<gene>
    <name evidence="1" type="ORF">CLBCK_46110</name>
</gene>
<reference evidence="1 2" key="1">
    <citation type="submission" date="2016-05" db="EMBL/GenBank/DDBJ databases">
        <title>Microbial solvent formation.</title>
        <authorList>
            <person name="Poehlein A."/>
            <person name="Montoya Solano J.D."/>
            <person name="Flitsch S."/>
            <person name="Krabben P."/>
            <person name="Duerre P."/>
            <person name="Daniel R."/>
        </authorList>
    </citation>
    <scope>NUCLEOTIDE SEQUENCE [LARGE SCALE GENOMIC DNA]</scope>
    <source>
        <strain evidence="1 2">DSM 53</strain>
    </source>
</reference>
<protein>
    <submittedName>
        <fullName evidence="1">Uncharacterized protein</fullName>
    </submittedName>
</protein>
<comment type="caution">
    <text evidence="1">The sequence shown here is derived from an EMBL/GenBank/DDBJ whole genome shotgun (WGS) entry which is preliminary data.</text>
</comment>
<name>A0A1S8RNX7_CLOBE</name>
<evidence type="ECO:0000313" key="2">
    <source>
        <dbReference type="Proteomes" id="UP000190973"/>
    </source>
</evidence>
<organism evidence="1 2">
    <name type="scientific">Clostridium beijerinckii</name>
    <name type="common">Clostridium MP</name>
    <dbReference type="NCBI Taxonomy" id="1520"/>
    <lineage>
        <taxon>Bacteria</taxon>
        <taxon>Bacillati</taxon>
        <taxon>Bacillota</taxon>
        <taxon>Clostridia</taxon>
        <taxon>Eubacteriales</taxon>
        <taxon>Clostridiaceae</taxon>
        <taxon>Clostridium</taxon>
    </lineage>
</organism>
<evidence type="ECO:0000313" key="1">
    <source>
        <dbReference type="EMBL" id="OOM54809.1"/>
    </source>
</evidence>
<proteinExistence type="predicted"/>
<dbReference type="EMBL" id="LZZI01000155">
    <property type="protein sequence ID" value="OOM54809.1"/>
    <property type="molecule type" value="Genomic_DNA"/>
</dbReference>
<accession>A0A1S8RNX7</accession>